<feature type="compositionally biased region" description="Low complexity" evidence="1">
    <location>
        <begin position="20"/>
        <end position="30"/>
    </location>
</feature>
<dbReference type="OrthoDB" id="10479483at2759"/>
<reference evidence="2" key="1">
    <citation type="submission" date="2018-03" db="EMBL/GenBank/DDBJ databases">
        <authorList>
            <person name="Guldener U."/>
        </authorList>
    </citation>
    <scope>NUCLEOTIDE SEQUENCE [LARGE SCALE GENOMIC DNA]</scope>
    <source>
        <strain evidence="2">ATCC34888</strain>
    </source>
</reference>
<comment type="caution">
    <text evidence="2">The sequence shown here is derived from an EMBL/GenBank/DDBJ whole genome shotgun (WGS) entry which is preliminary data.</text>
</comment>
<evidence type="ECO:0000313" key="2">
    <source>
        <dbReference type="EMBL" id="SPO46268.1"/>
    </source>
</evidence>
<feature type="region of interest" description="Disordered" evidence="1">
    <location>
        <begin position="20"/>
        <end position="77"/>
    </location>
</feature>
<sequence length="401" mass="44860">MRVFTKRDIRSDARRRIIAASPAPSVAVSSQGTANNVSTNRPARPARSSAGYTRVPARSIKRRRLATPPPPQRIEARKPPQLHTNVRRIILERHWVDCSACREAGRECVPPQADSMQRKCWRCRAKTKIFCDGCFWMDYHSVRKFKQLLDAGLDIEEVDQRVWGAFPGVLGGPFDKCKTARTAVLPSPQLNCFERSEHRPLRQHIAGNDAVEKANCRRQNRTKAIPFEPHGVLAQEDAKNETFSSSPNGSANLPLRAIRAPQHGWSDTRFPRPSGAPVTIEWYLVSQLMAHAASAVLGSCRTEARGGKVDMQSEEPNADQTRPMGSEKGKAEPTRLAAKEGLPLELSWPRLPTVRPRIAALVRLPERQEFADARSEFGNLAHADDRPVHGRACWCRFAKNV</sequence>
<gene>
    <name evidence="2" type="ORF">PSANT_03954</name>
</gene>
<feature type="region of interest" description="Disordered" evidence="1">
    <location>
        <begin position="306"/>
        <end position="335"/>
    </location>
</feature>
<organism evidence="2 3">
    <name type="scientific">Pseudozyma antarctica</name>
    <name type="common">Yeast</name>
    <name type="synonym">Candida antarctica</name>
    <dbReference type="NCBI Taxonomy" id="84753"/>
    <lineage>
        <taxon>Eukaryota</taxon>
        <taxon>Fungi</taxon>
        <taxon>Dikarya</taxon>
        <taxon>Basidiomycota</taxon>
        <taxon>Ustilaginomycotina</taxon>
        <taxon>Ustilaginomycetes</taxon>
        <taxon>Ustilaginales</taxon>
        <taxon>Ustilaginaceae</taxon>
        <taxon>Moesziomyces</taxon>
    </lineage>
</organism>
<dbReference type="Proteomes" id="UP000325008">
    <property type="component" value="Unassembled WGS sequence"/>
</dbReference>
<evidence type="ECO:0000256" key="1">
    <source>
        <dbReference type="SAM" id="MobiDB-lite"/>
    </source>
</evidence>
<feature type="compositionally biased region" description="Polar residues" evidence="1">
    <location>
        <begin position="31"/>
        <end position="41"/>
    </location>
</feature>
<name>A0A5C3FP97_PSEA2</name>
<proteinExistence type="predicted"/>
<dbReference type="AlphaFoldDB" id="A0A5C3FP97"/>
<protein>
    <submittedName>
        <fullName evidence="2">Uncharacterized protein</fullName>
    </submittedName>
</protein>
<keyword evidence="3" id="KW-1185">Reference proteome</keyword>
<accession>A0A5C3FP97</accession>
<dbReference type="EMBL" id="OOIQ01000009">
    <property type="protein sequence ID" value="SPO46268.1"/>
    <property type="molecule type" value="Genomic_DNA"/>
</dbReference>
<evidence type="ECO:0000313" key="3">
    <source>
        <dbReference type="Proteomes" id="UP000325008"/>
    </source>
</evidence>